<evidence type="ECO:0000256" key="2">
    <source>
        <dbReference type="ARBA" id="ARBA00022448"/>
    </source>
</evidence>
<name>A0ABS4JXJ5_9FIRM</name>
<dbReference type="SUPFAM" id="SSF103473">
    <property type="entry name" value="MFS general substrate transporter"/>
    <property type="match status" value="1"/>
</dbReference>
<feature type="transmembrane region" description="Helical" evidence="6">
    <location>
        <begin position="316"/>
        <end position="333"/>
    </location>
</feature>
<dbReference type="RefSeq" id="WP_209467308.1">
    <property type="nucleotide sequence ID" value="NZ_JAGGLG010000024.1"/>
</dbReference>
<evidence type="ECO:0000259" key="7">
    <source>
        <dbReference type="PROSITE" id="PS50850"/>
    </source>
</evidence>
<dbReference type="PANTHER" id="PTHR23528:SF1">
    <property type="entry name" value="MAJOR FACILITATOR SUPERFAMILY (MFS) PROFILE DOMAIN-CONTAINING PROTEIN"/>
    <property type="match status" value="1"/>
</dbReference>
<proteinExistence type="predicted"/>
<keyword evidence="5 6" id="KW-0472">Membrane</keyword>
<dbReference type="PRINTS" id="PR01035">
    <property type="entry name" value="TCRTETA"/>
</dbReference>
<dbReference type="Gene3D" id="1.20.1250.20">
    <property type="entry name" value="MFS general substrate transporter like domains"/>
    <property type="match status" value="2"/>
</dbReference>
<gene>
    <name evidence="8" type="ORF">J2Z79_002614</name>
</gene>
<feature type="domain" description="Major facilitator superfamily (MFS) profile" evidence="7">
    <location>
        <begin position="7"/>
        <end position="404"/>
    </location>
</feature>
<feature type="transmembrane region" description="Helical" evidence="6">
    <location>
        <begin position="247"/>
        <end position="272"/>
    </location>
</feature>
<evidence type="ECO:0000313" key="9">
    <source>
        <dbReference type="Proteomes" id="UP001519289"/>
    </source>
</evidence>
<feature type="transmembrane region" description="Helical" evidence="6">
    <location>
        <begin position="7"/>
        <end position="25"/>
    </location>
</feature>
<dbReference type="InterPro" id="IPR001958">
    <property type="entry name" value="Tet-R_TetA/multi-R_MdtG-like"/>
</dbReference>
<feature type="transmembrane region" description="Helical" evidence="6">
    <location>
        <begin position="380"/>
        <end position="400"/>
    </location>
</feature>
<dbReference type="EMBL" id="JAGGLG010000024">
    <property type="protein sequence ID" value="MBP2019189.1"/>
    <property type="molecule type" value="Genomic_DNA"/>
</dbReference>
<dbReference type="InterPro" id="IPR036259">
    <property type="entry name" value="MFS_trans_sf"/>
</dbReference>
<feature type="transmembrane region" description="Helical" evidence="6">
    <location>
        <begin position="76"/>
        <end position="95"/>
    </location>
</feature>
<evidence type="ECO:0000256" key="3">
    <source>
        <dbReference type="ARBA" id="ARBA00022692"/>
    </source>
</evidence>
<sequence length="413" mass="46155">MRLNWKNTFIIGLGFFGVGLVWPLYNSYMPIFYSKFIESKTIIGYLMTIDNWLALTLTPLIGFLSDRTRTRFGRRIPYLLVFAPLSALFLMLIPVGWETSLWLLLGASVLMNLAMASWRSPIVALMPDVTPPPLRSKANGIINFMGGLAYIVATFGGAILYRMYPGLPFVGSALLLLLITAIFYLWIREPEQSTEKAERFQIGFIKDASALFMLLAIFCWFVAYNSLETWVTTYGKEYLGMHEADVAGLLAFSGAAFLIFAIPSGFLADGFSLRNGWTGRTFLSFGGLGRKRTIIGGLIMMILAFFLLGLRSDLKSAWYLFLLVGFAWSWVNINSYPMITQMAGPGQIGAYTGMYYLFSSLANIAGPPLFGWVFDHYGYGYFFVLAILFMALAALCMMAVRRGEKEPPPAEQA</sequence>
<feature type="transmembrane region" description="Helical" evidence="6">
    <location>
        <begin position="293"/>
        <end position="310"/>
    </location>
</feature>
<keyword evidence="3 6" id="KW-0812">Transmembrane</keyword>
<feature type="transmembrane region" description="Helical" evidence="6">
    <location>
        <begin position="141"/>
        <end position="161"/>
    </location>
</feature>
<keyword evidence="9" id="KW-1185">Reference proteome</keyword>
<evidence type="ECO:0000256" key="6">
    <source>
        <dbReference type="SAM" id="Phobius"/>
    </source>
</evidence>
<feature type="transmembrane region" description="Helical" evidence="6">
    <location>
        <begin position="45"/>
        <end position="64"/>
    </location>
</feature>
<comment type="subcellular location">
    <subcellularLocation>
        <location evidence="1">Cell membrane</location>
        <topology evidence="1">Multi-pass membrane protein</topology>
    </subcellularLocation>
</comment>
<evidence type="ECO:0000256" key="1">
    <source>
        <dbReference type="ARBA" id="ARBA00004651"/>
    </source>
</evidence>
<keyword evidence="2" id="KW-0813">Transport</keyword>
<evidence type="ECO:0000313" key="8">
    <source>
        <dbReference type="EMBL" id="MBP2019189.1"/>
    </source>
</evidence>
<keyword evidence="4 6" id="KW-1133">Transmembrane helix</keyword>
<evidence type="ECO:0000256" key="5">
    <source>
        <dbReference type="ARBA" id="ARBA00023136"/>
    </source>
</evidence>
<feature type="transmembrane region" description="Helical" evidence="6">
    <location>
        <begin position="208"/>
        <end position="227"/>
    </location>
</feature>
<dbReference type="PANTHER" id="PTHR23528">
    <property type="match status" value="1"/>
</dbReference>
<dbReference type="InterPro" id="IPR011701">
    <property type="entry name" value="MFS"/>
</dbReference>
<feature type="transmembrane region" description="Helical" evidence="6">
    <location>
        <begin position="167"/>
        <end position="187"/>
    </location>
</feature>
<reference evidence="8 9" key="1">
    <citation type="submission" date="2021-03" db="EMBL/GenBank/DDBJ databases">
        <title>Genomic Encyclopedia of Type Strains, Phase IV (KMG-IV): sequencing the most valuable type-strain genomes for metagenomic binning, comparative biology and taxonomic classification.</title>
        <authorList>
            <person name="Goeker M."/>
        </authorList>
    </citation>
    <scope>NUCLEOTIDE SEQUENCE [LARGE SCALE GENOMIC DNA]</scope>
    <source>
        <strain evidence="8 9">DSM 27138</strain>
    </source>
</reference>
<organism evidence="8 9">
    <name type="scientific">Symbiobacterium terraclitae</name>
    <dbReference type="NCBI Taxonomy" id="557451"/>
    <lineage>
        <taxon>Bacteria</taxon>
        <taxon>Bacillati</taxon>
        <taxon>Bacillota</taxon>
        <taxon>Clostridia</taxon>
        <taxon>Eubacteriales</taxon>
        <taxon>Symbiobacteriaceae</taxon>
        <taxon>Symbiobacterium</taxon>
    </lineage>
</organism>
<accession>A0ABS4JXJ5</accession>
<protein>
    <submittedName>
        <fullName evidence="8">MFS family permease</fullName>
    </submittedName>
</protein>
<dbReference type="Pfam" id="PF07690">
    <property type="entry name" value="MFS_1"/>
    <property type="match status" value="2"/>
</dbReference>
<dbReference type="PROSITE" id="PS50850">
    <property type="entry name" value="MFS"/>
    <property type="match status" value="1"/>
</dbReference>
<evidence type="ECO:0000256" key="4">
    <source>
        <dbReference type="ARBA" id="ARBA00022989"/>
    </source>
</evidence>
<dbReference type="Proteomes" id="UP001519289">
    <property type="component" value="Unassembled WGS sequence"/>
</dbReference>
<feature type="transmembrane region" description="Helical" evidence="6">
    <location>
        <begin position="354"/>
        <end position="374"/>
    </location>
</feature>
<comment type="caution">
    <text evidence="8">The sequence shown here is derived from an EMBL/GenBank/DDBJ whole genome shotgun (WGS) entry which is preliminary data.</text>
</comment>
<dbReference type="InterPro" id="IPR020846">
    <property type="entry name" value="MFS_dom"/>
</dbReference>